<organism evidence="4">
    <name type="scientific">Mantoniella antarctica</name>
    <dbReference type="NCBI Taxonomy" id="81844"/>
    <lineage>
        <taxon>Eukaryota</taxon>
        <taxon>Viridiplantae</taxon>
        <taxon>Chlorophyta</taxon>
        <taxon>Mamiellophyceae</taxon>
        <taxon>Mamiellales</taxon>
        <taxon>Mamiellaceae</taxon>
        <taxon>Mantoniella</taxon>
    </lineage>
</organism>
<feature type="domain" description="GST N-terminal" evidence="2">
    <location>
        <begin position="36"/>
        <end position="113"/>
    </location>
</feature>
<dbReference type="PROSITE" id="PS50404">
    <property type="entry name" value="GST_NTER"/>
    <property type="match status" value="1"/>
</dbReference>
<dbReference type="AlphaFoldDB" id="A0A7S0SA31"/>
<dbReference type="GO" id="GO:0006749">
    <property type="term" value="P:glutathione metabolic process"/>
    <property type="evidence" value="ECO:0007669"/>
    <property type="project" value="TreeGrafter"/>
</dbReference>
<dbReference type="Pfam" id="PF14497">
    <property type="entry name" value="GST_C_3"/>
    <property type="match status" value="1"/>
</dbReference>
<evidence type="ECO:0008006" key="5">
    <source>
        <dbReference type="Google" id="ProtNLM"/>
    </source>
</evidence>
<dbReference type="PANTHER" id="PTHR11571:SF150">
    <property type="entry name" value="GLUTATHIONE S-TRANSFERASE"/>
    <property type="match status" value="1"/>
</dbReference>
<dbReference type="CDD" id="cd03192">
    <property type="entry name" value="GST_C_Sigma_like"/>
    <property type="match status" value="1"/>
</dbReference>
<name>A0A7S0SA31_9CHLO</name>
<dbReference type="InterPro" id="IPR036282">
    <property type="entry name" value="Glutathione-S-Trfase_C_sf"/>
</dbReference>
<dbReference type="EMBL" id="HBFC01003329">
    <property type="protein sequence ID" value="CAD8699079.1"/>
    <property type="molecule type" value="Transcribed_RNA"/>
</dbReference>
<protein>
    <recommendedName>
        <fullName evidence="5">Glutathione transferase</fullName>
    </recommendedName>
</protein>
<dbReference type="InterPro" id="IPR040079">
    <property type="entry name" value="Glutathione_S-Trfase"/>
</dbReference>
<dbReference type="SFLD" id="SFLDS00019">
    <property type="entry name" value="Glutathione_Transferase_(cytos"/>
    <property type="match status" value="1"/>
</dbReference>
<feature type="domain" description="GST C-terminal" evidence="3">
    <location>
        <begin position="115"/>
        <end position="246"/>
    </location>
</feature>
<dbReference type="InterPro" id="IPR036249">
    <property type="entry name" value="Thioredoxin-like_sf"/>
</dbReference>
<dbReference type="CDD" id="cd03039">
    <property type="entry name" value="GST_N_Sigma_like"/>
    <property type="match status" value="1"/>
</dbReference>
<evidence type="ECO:0000256" key="1">
    <source>
        <dbReference type="SAM" id="SignalP"/>
    </source>
</evidence>
<sequence length="246" mass="26816">MALHFLVGAVAGAAGAVVAADVYPDLVPSLGLTKPKQIELTYFDISGVAEKIRMTLLMGGVPFKDTRVQFSEWAAMKSTTPFGQLPLMTVDGKQYAQSGAMLQFAGKLSGLLPKDPYKALRVDEAVGLDEDLRGKIRPSIYVGMDKTLSDRVKQAKVKEMRAELTAVHIPFYLGHFEKMLEGSEYLAGDKPTIADAQLLTTLRWLSSGNLDHIPAECVDGFPKVKALKEKMEAEPAVAAYIESLRK</sequence>
<evidence type="ECO:0000313" key="4">
    <source>
        <dbReference type="EMBL" id="CAD8699079.1"/>
    </source>
</evidence>
<dbReference type="InterPro" id="IPR050213">
    <property type="entry name" value="GST_superfamily"/>
</dbReference>
<dbReference type="Pfam" id="PF02798">
    <property type="entry name" value="GST_N"/>
    <property type="match status" value="1"/>
</dbReference>
<dbReference type="InterPro" id="IPR010987">
    <property type="entry name" value="Glutathione-S-Trfase_C-like"/>
</dbReference>
<dbReference type="PROSITE" id="PS50405">
    <property type="entry name" value="GST_CTER"/>
    <property type="match status" value="1"/>
</dbReference>
<feature type="chain" id="PRO_5031170698" description="Glutathione transferase" evidence="1">
    <location>
        <begin position="20"/>
        <end position="246"/>
    </location>
</feature>
<evidence type="ECO:0000259" key="3">
    <source>
        <dbReference type="PROSITE" id="PS50405"/>
    </source>
</evidence>
<feature type="signal peptide" evidence="1">
    <location>
        <begin position="1"/>
        <end position="19"/>
    </location>
</feature>
<accession>A0A7S0SA31</accession>
<dbReference type="SUPFAM" id="SSF47616">
    <property type="entry name" value="GST C-terminal domain-like"/>
    <property type="match status" value="1"/>
</dbReference>
<dbReference type="SFLD" id="SFLDG00363">
    <property type="entry name" value="AMPS_(cytGST):_Alpha-__Mu-__Pi"/>
    <property type="match status" value="1"/>
</dbReference>
<dbReference type="GO" id="GO:0004364">
    <property type="term" value="F:glutathione transferase activity"/>
    <property type="evidence" value="ECO:0007669"/>
    <property type="project" value="TreeGrafter"/>
</dbReference>
<dbReference type="SFLD" id="SFLDG01205">
    <property type="entry name" value="AMPS.1"/>
    <property type="match status" value="1"/>
</dbReference>
<dbReference type="InterPro" id="IPR004046">
    <property type="entry name" value="GST_C"/>
</dbReference>
<reference evidence="4" key="1">
    <citation type="submission" date="2021-01" db="EMBL/GenBank/DDBJ databases">
        <authorList>
            <person name="Corre E."/>
            <person name="Pelletier E."/>
            <person name="Niang G."/>
            <person name="Scheremetjew M."/>
            <person name="Finn R."/>
            <person name="Kale V."/>
            <person name="Holt S."/>
            <person name="Cochrane G."/>
            <person name="Meng A."/>
            <person name="Brown T."/>
            <person name="Cohen L."/>
        </authorList>
    </citation>
    <scope>NUCLEOTIDE SEQUENCE</scope>
    <source>
        <strain evidence="4">SL-175</strain>
    </source>
</reference>
<gene>
    <name evidence="4" type="ORF">MANT1106_LOCUS1760</name>
</gene>
<proteinExistence type="predicted"/>
<dbReference type="PANTHER" id="PTHR11571">
    <property type="entry name" value="GLUTATHIONE S-TRANSFERASE"/>
    <property type="match status" value="1"/>
</dbReference>
<dbReference type="Gene3D" id="3.40.30.10">
    <property type="entry name" value="Glutaredoxin"/>
    <property type="match status" value="1"/>
</dbReference>
<evidence type="ECO:0000259" key="2">
    <source>
        <dbReference type="PROSITE" id="PS50404"/>
    </source>
</evidence>
<dbReference type="InterPro" id="IPR004045">
    <property type="entry name" value="Glutathione_S-Trfase_N"/>
</dbReference>
<keyword evidence="1" id="KW-0732">Signal</keyword>
<dbReference type="Gene3D" id="1.20.1050.10">
    <property type="match status" value="1"/>
</dbReference>
<dbReference type="SUPFAM" id="SSF52833">
    <property type="entry name" value="Thioredoxin-like"/>
    <property type="match status" value="1"/>
</dbReference>